<evidence type="ECO:0000256" key="1">
    <source>
        <dbReference type="SAM" id="Phobius"/>
    </source>
</evidence>
<evidence type="ECO:0000313" key="3">
    <source>
        <dbReference type="Proteomes" id="UP001596122"/>
    </source>
</evidence>
<organism evidence="2 3">
    <name type="scientific">Aquipuribacter nitratireducens</name>
    <dbReference type="NCBI Taxonomy" id="650104"/>
    <lineage>
        <taxon>Bacteria</taxon>
        <taxon>Bacillati</taxon>
        <taxon>Actinomycetota</taxon>
        <taxon>Actinomycetes</taxon>
        <taxon>Micrococcales</taxon>
        <taxon>Intrasporangiaceae</taxon>
        <taxon>Aquipuribacter</taxon>
    </lineage>
</organism>
<keyword evidence="1" id="KW-1133">Transmembrane helix</keyword>
<protein>
    <submittedName>
        <fullName evidence="2">Uncharacterized protein</fullName>
    </submittedName>
</protein>
<reference evidence="3" key="1">
    <citation type="journal article" date="2019" name="Int. J. Syst. Evol. Microbiol.">
        <title>The Global Catalogue of Microorganisms (GCM) 10K type strain sequencing project: providing services to taxonomists for standard genome sequencing and annotation.</title>
        <authorList>
            <consortium name="The Broad Institute Genomics Platform"/>
            <consortium name="The Broad Institute Genome Sequencing Center for Infectious Disease"/>
            <person name="Wu L."/>
            <person name="Ma J."/>
        </authorList>
    </citation>
    <scope>NUCLEOTIDE SEQUENCE [LARGE SCALE GENOMIC DNA]</scope>
    <source>
        <strain evidence="3">CCUG 43114</strain>
    </source>
</reference>
<evidence type="ECO:0000313" key="2">
    <source>
        <dbReference type="EMBL" id="MFC5379518.1"/>
    </source>
</evidence>
<feature type="transmembrane region" description="Helical" evidence="1">
    <location>
        <begin position="72"/>
        <end position="88"/>
    </location>
</feature>
<feature type="transmembrane region" description="Helical" evidence="1">
    <location>
        <begin position="139"/>
        <end position="159"/>
    </location>
</feature>
<comment type="caution">
    <text evidence="2">The sequence shown here is derived from an EMBL/GenBank/DDBJ whole genome shotgun (WGS) entry which is preliminary data.</text>
</comment>
<accession>A0ABW0GJ61</accession>
<feature type="transmembrane region" description="Helical" evidence="1">
    <location>
        <begin position="100"/>
        <end position="119"/>
    </location>
</feature>
<keyword evidence="3" id="KW-1185">Reference proteome</keyword>
<proteinExistence type="predicted"/>
<feature type="transmembrane region" description="Helical" evidence="1">
    <location>
        <begin position="24"/>
        <end position="43"/>
    </location>
</feature>
<dbReference type="Proteomes" id="UP001596122">
    <property type="component" value="Unassembled WGS sequence"/>
</dbReference>
<dbReference type="RefSeq" id="WP_340266218.1">
    <property type="nucleotide sequence ID" value="NZ_JBBEOG010000001.1"/>
</dbReference>
<dbReference type="EMBL" id="JBHSLD010000001">
    <property type="protein sequence ID" value="MFC5379518.1"/>
    <property type="molecule type" value="Genomic_DNA"/>
</dbReference>
<name>A0ABW0GJ61_9MICO</name>
<gene>
    <name evidence="2" type="ORF">ACFPJ6_01810</name>
</gene>
<sequence>MSATGSEHTTQRVPAGTGPHVSALLPRGVLVAATVLAVAAQVVGREWPGGPLPALVPVLLALLLAGRPGLPLGTLVVGGPVLLALVAGDGLTGGDAARDSVTLLGCHLAHLAAALAAVLPAGTRLEVDALAPTWRRFLLVQGVAQAVLVLAVIVATLPVA</sequence>
<keyword evidence="1" id="KW-0812">Transmembrane</keyword>
<keyword evidence="1" id="KW-0472">Membrane</keyword>